<dbReference type="InterPro" id="IPR006016">
    <property type="entry name" value="UspA"/>
</dbReference>
<dbReference type="AlphaFoldDB" id="A0A846R2J0"/>
<evidence type="ECO:0000313" key="3">
    <source>
        <dbReference type="EMBL" id="NJB72165.1"/>
    </source>
</evidence>
<dbReference type="EMBL" id="JAATJJ010000002">
    <property type="protein sequence ID" value="NJB72165.1"/>
    <property type="molecule type" value="Genomic_DNA"/>
</dbReference>
<evidence type="ECO:0000313" key="4">
    <source>
        <dbReference type="Proteomes" id="UP000590442"/>
    </source>
</evidence>
<dbReference type="Pfam" id="PF00582">
    <property type="entry name" value="Usp"/>
    <property type="match status" value="1"/>
</dbReference>
<comment type="caution">
    <text evidence="3">The sequence shown here is derived from an EMBL/GenBank/DDBJ whole genome shotgun (WGS) entry which is preliminary data.</text>
</comment>
<comment type="similarity">
    <text evidence="1">Belongs to the universal stress protein A family.</text>
</comment>
<gene>
    <name evidence="3" type="ORF">GGR42_002656</name>
</gene>
<reference evidence="3 4" key="1">
    <citation type="submission" date="2020-03" db="EMBL/GenBank/DDBJ databases">
        <title>Genomic Encyclopedia of Type Strains, Phase IV (KMG-IV): sequencing the most valuable type-strain genomes for metagenomic binning, comparative biology and taxonomic classification.</title>
        <authorList>
            <person name="Goeker M."/>
        </authorList>
    </citation>
    <scope>NUCLEOTIDE SEQUENCE [LARGE SCALE GENOMIC DNA]</scope>
    <source>
        <strain evidence="3 4">DSM 29762</strain>
    </source>
</reference>
<dbReference type="CDD" id="cd00293">
    <property type="entry name" value="USP-like"/>
    <property type="match status" value="1"/>
</dbReference>
<accession>A0A846R2J0</accession>
<name>A0A846R2J0_9FLAO</name>
<protein>
    <submittedName>
        <fullName evidence="3">Nucleotide-binding universal stress UspA family protein</fullName>
    </submittedName>
</protein>
<dbReference type="RefSeq" id="WP_167964908.1">
    <property type="nucleotide sequence ID" value="NZ_JAATJJ010000002.1"/>
</dbReference>
<dbReference type="PANTHER" id="PTHR46268:SF6">
    <property type="entry name" value="UNIVERSAL STRESS PROTEIN UP12"/>
    <property type="match status" value="1"/>
</dbReference>
<organism evidence="3 4">
    <name type="scientific">Saonia flava</name>
    <dbReference type="NCBI Taxonomy" id="523696"/>
    <lineage>
        <taxon>Bacteria</taxon>
        <taxon>Pseudomonadati</taxon>
        <taxon>Bacteroidota</taxon>
        <taxon>Flavobacteriia</taxon>
        <taxon>Flavobacteriales</taxon>
        <taxon>Flavobacteriaceae</taxon>
        <taxon>Saonia</taxon>
    </lineage>
</organism>
<feature type="domain" description="UspA" evidence="2">
    <location>
        <begin position="1"/>
        <end position="146"/>
    </location>
</feature>
<dbReference type="InterPro" id="IPR006015">
    <property type="entry name" value="Universal_stress_UspA"/>
</dbReference>
<dbReference type="PRINTS" id="PR01438">
    <property type="entry name" value="UNVRSLSTRESS"/>
</dbReference>
<evidence type="ECO:0000259" key="2">
    <source>
        <dbReference type="Pfam" id="PF00582"/>
    </source>
</evidence>
<sequence length="282" mass="32636">MKRIVLPTDFSGNANNAIDYAMQLFAEEECVFYLLHTYSPAIYRADYMLHSPGQIGLGDIYQEASMTQLEELSARLKKKFKNDKHKFVEHAAFNLLVDEVNEVVEKENIELIIMGTQGATGAKEIFMGTHTMHVIRKANCPVIAIPPNFAYEKPKEILFPTDYEVDYQKEHIKQLLYMAKEHISRINVMYVHSGYDLTEDQLAKKNKLEKLLRNTSYLFHEMPDQEVVSAINNFQLKTKINLLVMIQNQHGFFENLFLKSVIKQIGFHTNVPFMVFPPIIKN</sequence>
<dbReference type="InterPro" id="IPR014729">
    <property type="entry name" value="Rossmann-like_a/b/a_fold"/>
</dbReference>
<dbReference type="Proteomes" id="UP000590442">
    <property type="component" value="Unassembled WGS sequence"/>
</dbReference>
<dbReference type="Gene3D" id="3.40.50.620">
    <property type="entry name" value="HUPs"/>
    <property type="match status" value="2"/>
</dbReference>
<keyword evidence="4" id="KW-1185">Reference proteome</keyword>
<dbReference type="SUPFAM" id="SSF52402">
    <property type="entry name" value="Adenine nucleotide alpha hydrolases-like"/>
    <property type="match status" value="2"/>
</dbReference>
<evidence type="ECO:0000256" key="1">
    <source>
        <dbReference type="ARBA" id="ARBA00008791"/>
    </source>
</evidence>
<proteinExistence type="inferred from homology"/>
<dbReference type="PANTHER" id="PTHR46268">
    <property type="entry name" value="STRESS RESPONSE PROTEIN NHAX"/>
    <property type="match status" value="1"/>
</dbReference>